<dbReference type="RefSeq" id="WP_101918680.1">
    <property type="nucleotide sequence ID" value="NZ_NPKH01000011.1"/>
</dbReference>
<keyword evidence="2" id="KW-1185">Reference proteome</keyword>
<sequence length="75" mass="7980">MPSLRNRFDRLLEGAAPKVTRQELTHVERLALVRRHGDFSLAYSTAVQGNLSGDAGLAHGSACCKPVSSATGSRS</sequence>
<organism evidence="1 2">
    <name type="scientific">Mesorhizobium wenxiniae</name>
    <dbReference type="NCBI Taxonomy" id="2014805"/>
    <lineage>
        <taxon>Bacteria</taxon>
        <taxon>Pseudomonadati</taxon>
        <taxon>Pseudomonadota</taxon>
        <taxon>Alphaproteobacteria</taxon>
        <taxon>Hyphomicrobiales</taxon>
        <taxon>Phyllobacteriaceae</taxon>
        <taxon>Mesorhizobium</taxon>
    </lineage>
</organism>
<name>A0A271KMC3_9HYPH</name>
<protein>
    <submittedName>
        <fullName evidence="1">Uncharacterized protein</fullName>
    </submittedName>
</protein>
<evidence type="ECO:0000313" key="2">
    <source>
        <dbReference type="Proteomes" id="UP000215931"/>
    </source>
</evidence>
<evidence type="ECO:0000313" key="1">
    <source>
        <dbReference type="EMBL" id="PAP97001.1"/>
    </source>
</evidence>
<proteinExistence type="predicted"/>
<gene>
    <name evidence="1" type="ORF">CIT31_04795</name>
</gene>
<dbReference type="AlphaFoldDB" id="A0A271KMC3"/>
<reference evidence="1 2" key="1">
    <citation type="submission" date="2017-08" db="EMBL/GenBank/DDBJ databases">
        <title>Mesorhizobium wenxinae sp. nov., a novel rhizobial species isolated from root nodules of chickpea (Cicer arietinum L.).</title>
        <authorList>
            <person name="Zhang J."/>
        </authorList>
    </citation>
    <scope>NUCLEOTIDE SEQUENCE [LARGE SCALE GENOMIC DNA]</scope>
    <source>
        <strain evidence="2">WYCCWR 10019</strain>
    </source>
</reference>
<dbReference type="OrthoDB" id="181459at2"/>
<dbReference type="EMBL" id="NPKH01000011">
    <property type="protein sequence ID" value="PAP97001.1"/>
    <property type="molecule type" value="Genomic_DNA"/>
</dbReference>
<dbReference type="Proteomes" id="UP000215931">
    <property type="component" value="Unassembled WGS sequence"/>
</dbReference>
<accession>A0A271KMC3</accession>
<comment type="caution">
    <text evidence="1">The sequence shown here is derived from an EMBL/GenBank/DDBJ whole genome shotgun (WGS) entry which is preliminary data.</text>
</comment>